<dbReference type="AlphaFoldDB" id="A0A151M8E1"/>
<evidence type="ECO:0000256" key="1">
    <source>
        <dbReference type="SAM" id="MobiDB-lite"/>
    </source>
</evidence>
<reference evidence="2 3" key="1">
    <citation type="journal article" date="2012" name="Genome Biol.">
        <title>Sequencing three crocodilian genomes to illuminate the evolution of archosaurs and amniotes.</title>
        <authorList>
            <person name="St John J.A."/>
            <person name="Braun E.L."/>
            <person name="Isberg S.R."/>
            <person name="Miles L.G."/>
            <person name="Chong A.Y."/>
            <person name="Gongora J."/>
            <person name="Dalzell P."/>
            <person name="Moran C."/>
            <person name="Bed'hom B."/>
            <person name="Abzhanov A."/>
            <person name="Burgess S.C."/>
            <person name="Cooksey A.M."/>
            <person name="Castoe T.A."/>
            <person name="Crawford N.G."/>
            <person name="Densmore L.D."/>
            <person name="Drew J.C."/>
            <person name="Edwards S.V."/>
            <person name="Faircloth B.C."/>
            <person name="Fujita M.K."/>
            <person name="Greenwold M.J."/>
            <person name="Hoffmann F.G."/>
            <person name="Howard J.M."/>
            <person name="Iguchi T."/>
            <person name="Janes D.E."/>
            <person name="Khan S.Y."/>
            <person name="Kohno S."/>
            <person name="de Koning A.J."/>
            <person name="Lance S.L."/>
            <person name="McCarthy F.M."/>
            <person name="McCormack J.E."/>
            <person name="Merchant M.E."/>
            <person name="Peterson D.G."/>
            <person name="Pollock D.D."/>
            <person name="Pourmand N."/>
            <person name="Raney B.J."/>
            <person name="Roessler K.A."/>
            <person name="Sanford J.R."/>
            <person name="Sawyer R.H."/>
            <person name="Schmidt C.J."/>
            <person name="Triplett E.W."/>
            <person name="Tuberville T.D."/>
            <person name="Venegas-Anaya M."/>
            <person name="Howard J.T."/>
            <person name="Jarvis E.D."/>
            <person name="Guillette L.J.Jr."/>
            <person name="Glenn T.C."/>
            <person name="Green R.E."/>
            <person name="Ray D.A."/>
        </authorList>
    </citation>
    <scope>NUCLEOTIDE SEQUENCE [LARGE SCALE GENOMIC DNA]</scope>
    <source>
        <strain evidence="2">KSC_2009_1</strain>
    </source>
</reference>
<accession>A0A151M8E1</accession>
<gene>
    <name evidence="2" type="ORF">Y1Q_0012590</name>
</gene>
<comment type="caution">
    <text evidence="2">The sequence shown here is derived from an EMBL/GenBank/DDBJ whole genome shotgun (WGS) entry which is preliminary data.</text>
</comment>
<feature type="region of interest" description="Disordered" evidence="1">
    <location>
        <begin position="15"/>
        <end position="45"/>
    </location>
</feature>
<dbReference type="Proteomes" id="UP000050525">
    <property type="component" value="Unassembled WGS sequence"/>
</dbReference>
<protein>
    <submittedName>
        <fullName evidence="2">Uncharacterized protein</fullName>
    </submittedName>
</protein>
<name>A0A151M8E1_ALLMI</name>
<sequence length="88" mass="9627">MAFLRIAAPFSETHRGRGAVQGDSHFEGHRSTGPVGIYGKEMGASPRESSTCLIEGIRNEETLELTFSSPHYCIECTNIQNALDSNKI</sequence>
<proteinExistence type="predicted"/>
<keyword evidence="3" id="KW-1185">Reference proteome</keyword>
<evidence type="ECO:0000313" key="3">
    <source>
        <dbReference type="Proteomes" id="UP000050525"/>
    </source>
</evidence>
<organism evidence="2 3">
    <name type="scientific">Alligator mississippiensis</name>
    <name type="common">American alligator</name>
    <dbReference type="NCBI Taxonomy" id="8496"/>
    <lineage>
        <taxon>Eukaryota</taxon>
        <taxon>Metazoa</taxon>
        <taxon>Chordata</taxon>
        <taxon>Craniata</taxon>
        <taxon>Vertebrata</taxon>
        <taxon>Euteleostomi</taxon>
        <taxon>Archelosauria</taxon>
        <taxon>Archosauria</taxon>
        <taxon>Crocodylia</taxon>
        <taxon>Alligatoridae</taxon>
        <taxon>Alligatorinae</taxon>
        <taxon>Alligator</taxon>
    </lineage>
</organism>
<evidence type="ECO:0000313" key="2">
    <source>
        <dbReference type="EMBL" id="KYO20710.1"/>
    </source>
</evidence>
<dbReference type="EMBL" id="AKHW03006358">
    <property type="protein sequence ID" value="KYO20710.1"/>
    <property type="molecule type" value="Genomic_DNA"/>
</dbReference>